<keyword evidence="1" id="KW-0723">Serine/threonine-protein kinase</keyword>
<dbReference type="GO" id="GO:0033316">
    <property type="term" value="P:meiotic spindle assembly checkpoint signaling"/>
    <property type="evidence" value="ECO:0007669"/>
    <property type="project" value="TreeGrafter"/>
</dbReference>
<evidence type="ECO:0000313" key="8">
    <source>
        <dbReference type="EMBL" id="JAG76098.1"/>
    </source>
</evidence>
<dbReference type="SMART" id="SM00220">
    <property type="entry name" value="S_TKc"/>
    <property type="match status" value="1"/>
</dbReference>
<sequence>MSEEMSENCLNPRDSLSDSSESHKKHIILQPIRIKDMLDMYDNEDDDSDNKNYDSEEENESEEGPSLTPITEKTMGDSKNNSKKCANTPGEESLDPAKNNFQPVAASRQNFNWKNYIEEKNKRRASASKDLFHSENNLQQIKTDRRSQPVNQVPFDFARMKIDESKNEIISYSEVSQVQAELHVVSSAKSQSARSTSSENEMAIASSDIMRHNTFSSEGKESLHSIIDKHVHGASSYKLDSGIQIPSGSSQKSNSAMLSDSAISNPPSTPLKLHNVAGSMRPMPSISRRNMFQTPQGKAMDFPTPHEQTPASIFSTWRHGNTMHTSLHSRVEPDIEETPGKTVISKIDKPPWKLDNSAKRVRRPLVETMMPPEPSRLYNENLGHFSQKDNITGVDNFVKQKVLDTPIIPISKTTSALVESSNDVNYDLKENLGPMSFQLPPKVPDQLQPPRELDKKQTNCLPPTSSSVAVPATPEPLQSLPTISTANSNNNKNLVKQPDNKLFQPMSISAAPPCQYGKKMSVKGKEYIILGTLGQGMSGEVYRVQDTSNLELKAIKYVNLARMDHESAQSCLNEIKMLNKLQAPSVVTMYDHEVSNRSIYVVMEMGDTDLSRFLKSVSAEKRTLPLTMILYYWTEMLTAVKHIHDNGVIHSDLKPANFLLVRGRLKLIDFGISSSLNAEMTSIVKSTTVGTLNYISPEALMDVGGTGDSPHQNTKYKISYKSDVWSLGCILYSLVYGITPFHNIRQQWAKINAITNPHPRISYSLPPHVEAVPVILIDVIKKCLQHDPKARPSVDQLLQVQYISMARNVPISSPDIPANILIKIKQSLQDSEWRIFTEVLGQRRPH</sequence>
<dbReference type="GO" id="GO:0034501">
    <property type="term" value="P:protein localization to kinetochore"/>
    <property type="evidence" value="ECO:0007669"/>
    <property type="project" value="TreeGrafter"/>
</dbReference>
<feature type="compositionally biased region" description="Polar residues" evidence="6">
    <location>
        <begin position="244"/>
        <end position="266"/>
    </location>
</feature>
<dbReference type="GO" id="GO:0005524">
    <property type="term" value="F:ATP binding"/>
    <property type="evidence" value="ECO:0007669"/>
    <property type="project" value="UniProtKB-KW"/>
</dbReference>
<dbReference type="Gene3D" id="1.10.510.10">
    <property type="entry name" value="Transferase(Phosphotransferase) domain 1"/>
    <property type="match status" value="1"/>
</dbReference>
<dbReference type="AlphaFoldDB" id="A0A0C9R076"/>
<dbReference type="GO" id="GO:0007059">
    <property type="term" value="P:chromosome segregation"/>
    <property type="evidence" value="ECO:0007669"/>
    <property type="project" value="TreeGrafter"/>
</dbReference>
<dbReference type="GO" id="GO:0005634">
    <property type="term" value="C:nucleus"/>
    <property type="evidence" value="ECO:0007669"/>
    <property type="project" value="TreeGrafter"/>
</dbReference>
<dbReference type="SUPFAM" id="SSF56112">
    <property type="entry name" value="Protein kinase-like (PK-like)"/>
    <property type="match status" value="1"/>
</dbReference>
<dbReference type="Gene3D" id="3.30.200.20">
    <property type="entry name" value="Phosphorylase Kinase, domain 1"/>
    <property type="match status" value="1"/>
</dbReference>
<feature type="region of interest" description="Disordered" evidence="6">
    <location>
        <begin position="1"/>
        <end position="98"/>
    </location>
</feature>
<evidence type="ECO:0000256" key="6">
    <source>
        <dbReference type="SAM" id="MobiDB-lite"/>
    </source>
</evidence>
<dbReference type="InterPro" id="IPR008271">
    <property type="entry name" value="Ser/Thr_kinase_AS"/>
</dbReference>
<dbReference type="InterPro" id="IPR011009">
    <property type="entry name" value="Kinase-like_dom_sf"/>
</dbReference>
<dbReference type="Pfam" id="PF00069">
    <property type="entry name" value="Pkinase"/>
    <property type="match status" value="1"/>
</dbReference>
<feature type="compositionally biased region" description="Polar residues" evidence="6">
    <location>
        <begin position="458"/>
        <end position="468"/>
    </location>
</feature>
<feature type="region of interest" description="Disordered" evidence="6">
    <location>
        <begin position="242"/>
        <end position="272"/>
    </location>
</feature>
<dbReference type="PROSITE" id="PS00108">
    <property type="entry name" value="PROTEIN_KINASE_ST"/>
    <property type="match status" value="1"/>
</dbReference>
<dbReference type="EMBL" id="GBYB01006332">
    <property type="protein sequence ID" value="JAG76099.1"/>
    <property type="molecule type" value="Transcribed_RNA"/>
</dbReference>
<dbReference type="PANTHER" id="PTHR22974">
    <property type="entry name" value="MIXED LINEAGE PROTEIN KINASE"/>
    <property type="match status" value="1"/>
</dbReference>
<dbReference type="GO" id="GO:0000776">
    <property type="term" value="C:kinetochore"/>
    <property type="evidence" value="ECO:0007669"/>
    <property type="project" value="TreeGrafter"/>
</dbReference>
<evidence type="ECO:0000259" key="7">
    <source>
        <dbReference type="PROSITE" id="PS50011"/>
    </source>
</evidence>
<keyword evidence="4" id="KW-0418">Kinase</keyword>
<dbReference type="GO" id="GO:0004712">
    <property type="term" value="F:protein serine/threonine/tyrosine kinase activity"/>
    <property type="evidence" value="ECO:0007669"/>
    <property type="project" value="TreeGrafter"/>
</dbReference>
<evidence type="ECO:0000256" key="5">
    <source>
        <dbReference type="ARBA" id="ARBA00022840"/>
    </source>
</evidence>
<dbReference type="GO" id="GO:0004674">
    <property type="term" value="F:protein serine/threonine kinase activity"/>
    <property type="evidence" value="ECO:0007669"/>
    <property type="project" value="UniProtKB-KW"/>
</dbReference>
<dbReference type="EMBL" id="GBYB01006331">
    <property type="protein sequence ID" value="JAG76098.1"/>
    <property type="molecule type" value="Transcribed_RNA"/>
</dbReference>
<protein>
    <submittedName>
        <fullName evidence="8">Ttk_0 protein</fullName>
    </submittedName>
    <submittedName>
        <fullName evidence="9">Ttk_3 protein</fullName>
    </submittedName>
</protein>
<name>A0A0C9R076_9HYME</name>
<evidence type="ECO:0000256" key="3">
    <source>
        <dbReference type="ARBA" id="ARBA00022741"/>
    </source>
</evidence>
<gene>
    <name evidence="9" type="primary">ttk_3</name>
    <name evidence="8" type="synonym">ttk_0</name>
    <name evidence="9" type="ORF">g.40892</name>
    <name evidence="8" type="ORF">g.40915</name>
</gene>
<reference evidence="9" key="1">
    <citation type="submission" date="2015-01" db="EMBL/GenBank/DDBJ databases">
        <title>Transcriptome Assembly of Fopius arisanus.</title>
        <authorList>
            <person name="Geib S."/>
        </authorList>
    </citation>
    <scope>NUCLEOTIDE SEQUENCE</scope>
</reference>
<evidence type="ECO:0000256" key="2">
    <source>
        <dbReference type="ARBA" id="ARBA00022679"/>
    </source>
</evidence>
<proteinExistence type="predicted"/>
<evidence type="ECO:0000313" key="9">
    <source>
        <dbReference type="EMBL" id="JAG76099.1"/>
    </source>
</evidence>
<keyword evidence="3" id="KW-0547">Nucleotide-binding</keyword>
<dbReference type="GO" id="GO:0007094">
    <property type="term" value="P:mitotic spindle assembly checkpoint signaling"/>
    <property type="evidence" value="ECO:0007669"/>
    <property type="project" value="TreeGrafter"/>
</dbReference>
<feature type="region of interest" description="Disordered" evidence="6">
    <location>
        <begin position="435"/>
        <end position="497"/>
    </location>
</feature>
<organism evidence="9">
    <name type="scientific">Fopius arisanus</name>
    <dbReference type="NCBI Taxonomy" id="64838"/>
    <lineage>
        <taxon>Eukaryota</taxon>
        <taxon>Metazoa</taxon>
        <taxon>Ecdysozoa</taxon>
        <taxon>Arthropoda</taxon>
        <taxon>Hexapoda</taxon>
        <taxon>Insecta</taxon>
        <taxon>Pterygota</taxon>
        <taxon>Neoptera</taxon>
        <taxon>Endopterygota</taxon>
        <taxon>Hymenoptera</taxon>
        <taxon>Apocrita</taxon>
        <taxon>Ichneumonoidea</taxon>
        <taxon>Braconidae</taxon>
        <taxon>Opiinae</taxon>
        <taxon>Fopius</taxon>
    </lineage>
</organism>
<feature type="domain" description="Protein kinase" evidence="7">
    <location>
        <begin position="527"/>
        <end position="803"/>
    </location>
</feature>
<evidence type="ECO:0000256" key="4">
    <source>
        <dbReference type="ARBA" id="ARBA00022777"/>
    </source>
</evidence>
<evidence type="ECO:0000256" key="1">
    <source>
        <dbReference type="ARBA" id="ARBA00022527"/>
    </source>
</evidence>
<accession>A0A0C9R076</accession>
<dbReference type="InterPro" id="IPR000719">
    <property type="entry name" value="Prot_kinase_dom"/>
</dbReference>
<dbReference type="PANTHER" id="PTHR22974:SF21">
    <property type="entry name" value="DUAL SPECIFICITY PROTEIN KINASE TTK"/>
    <property type="match status" value="1"/>
</dbReference>
<feature type="compositionally biased region" description="Polar residues" evidence="6">
    <location>
        <begin position="479"/>
        <end position="494"/>
    </location>
</feature>
<keyword evidence="2" id="KW-0808">Transferase</keyword>
<feature type="compositionally biased region" description="Acidic residues" evidence="6">
    <location>
        <begin position="39"/>
        <end position="48"/>
    </location>
</feature>
<dbReference type="PROSITE" id="PS50011">
    <property type="entry name" value="PROTEIN_KINASE_DOM"/>
    <property type="match status" value="1"/>
</dbReference>
<dbReference type="FunFam" id="3.30.200.20:FF:000131">
    <property type="entry name" value="Dual specificity protein kinase TTK"/>
    <property type="match status" value="1"/>
</dbReference>
<keyword evidence="5" id="KW-0067">ATP-binding</keyword>